<proteinExistence type="predicted"/>
<feature type="signal peptide" evidence="1">
    <location>
        <begin position="1"/>
        <end position="23"/>
    </location>
</feature>
<organism evidence="2 3">
    <name type="scientific">Methylobacterium longum</name>
    <dbReference type="NCBI Taxonomy" id="767694"/>
    <lineage>
        <taxon>Bacteria</taxon>
        <taxon>Pseudomonadati</taxon>
        <taxon>Pseudomonadota</taxon>
        <taxon>Alphaproteobacteria</taxon>
        <taxon>Hyphomicrobiales</taxon>
        <taxon>Methylobacteriaceae</taxon>
        <taxon>Methylobacterium</taxon>
    </lineage>
</organism>
<name>A0ABT8AVC7_9HYPH</name>
<reference evidence="3" key="1">
    <citation type="journal article" date="2019" name="Int. J. Syst. Evol. Microbiol.">
        <title>The Global Catalogue of Microorganisms (GCM) 10K type strain sequencing project: providing services to taxonomists for standard genome sequencing and annotation.</title>
        <authorList>
            <consortium name="The Broad Institute Genomics Platform"/>
            <consortium name="The Broad Institute Genome Sequencing Center for Infectious Disease"/>
            <person name="Wu L."/>
            <person name="Ma J."/>
        </authorList>
    </citation>
    <scope>NUCLEOTIDE SEQUENCE [LARGE SCALE GENOMIC DNA]</scope>
    <source>
        <strain evidence="3">CECT 7806</strain>
    </source>
</reference>
<dbReference type="EMBL" id="JAUFPT010000083">
    <property type="protein sequence ID" value="MDN3573798.1"/>
    <property type="molecule type" value="Genomic_DNA"/>
</dbReference>
<comment type="caution">
    <text evidence="2">The sequence shown here is derived from an EMBL/GenBank/DDBJ whole genome shotgun (WGS) entry which is preliminary data.</text>
</comment>
<gene>
    <name evidence="2" type="ORF">QWZ18_24675</name>
</gene>
<evidence type="ECO:0000256" key="1">
    <source>
        <dbReference type="SAM" id="SignalP"/>
    </source>
</evidence>
<dbReference type="RefSeq" id="WP_238291220.1">
    <property type="nucleotide sequence ID" value="NZ_BPQS01000034.1"/>
</dbReference>
<evidence type="ECO:0000313" key="3">
    <source>
        <dbReference type="Proteomes" id="UP001244297"/>
    </source>
</evidence>
<keyword evidence="1" id="KW-0732">Signal</keyword>
<dbReference type="SUPFAM" id="SSF46626">
    <property type="entry name" value="Cytochrome c"/>
    <property type="match status" value="1"/>
</dbReference>
<sequence length="103" mass="10320">MIRARRARLAAALAVLGANAAPAAEPPPAEIRPPAGAASCTGCHAAGAAMGALDGRPESEIAGALAAFRSGERPATIMNRIARGFDEAESRAIAAWFAGRGTP</sequence>
<dbReference type="InterPro" id="IPR036909">
    <property type="entry name" value="Cyt_c-like_dom_sf"/>
</dbReference>
<evidence type="ECO:0000313" key="2">
    <source>
        <dbReference type="EMBL" id="MDN3573798.1"/>
    </source>
</evidence>
<dbReference type="Gene3D" id="1.10.760.10">
    <property type="entry name" value="Cytochrome c-like domain"/>
    <property type="match status" value="1"/>
</dbReference>
<keyword evidence="3" id="KW-1185">Reference proteome</keyword>
<protein>
    <submittedName>
        <fullName evidence="2">Cytochrome C</fullName>
    </submittedName>
</protein>
<feature type="chain" id="PRO_5045290114" evidence="1">
    <location>
        <begin position="24"/>
        <end position="103"/>
    </location>
</feature>
<dbReference type="Proteomes" id="UP001244297">
    <property type="component" value="Unassembled WGS sequence"/>
</dbReference>
<accession>A0ABT8AVC7</accession>